<accession>A0A392NTX5</accession>
<dbReference type="Proteomes" id="UP000265520">
    <property type="component" value="Unassembled WGS sequence"/>
</dbReference>
<proteinExistence type="predicted"/>
<sequence>MISSRMELVLANQSVINAYGMIEDVLVKVEDLVFPVDFVILDIGVDDEKEVILGRPFLATSHAYIDMESGEFIIGIKEEKRTIKVYEKSDNHCCRIETREKELEDAPAKTNLAWADEQIEIDERPPEKSFDEDFHWLERATGEIIPNWYDLFPEPTTFVPRPKSKEHEEWIKRWKRHYKIAAKSKFGVLDEGSEPEEDWWNVCCDDVACEGECGHTTANHPIPTYPP</sequence>
<dbReference type="CDD" id="cd00303">
    <property type="entry name" value="retropepsin_like"/>
    <property type="match status" value="1"/>
</dbReference>
<dbReference type="EMBL" id="LXQA010051690">
    <property type="protein sequence ID" value="MCI03283.1"/>
    <property type="molecule type" value="Genomic_DNA"/>
</dbReference>
<evidence type="ECO:0000313" key="1">
    <source>
        <dbReference type="EMBL" id="MCI03283.1"/>
    </source>
</evidence>
<dbReference type="Gene3D" id="2.40.70.10">
    <property type="entry name" value="Acid Proteases"/>
    <property type="match status" value="1"/>
</dbReference>
<keyword evidence="2" id="KW-1185">Reference proteome</keyword>
<reference evidence="1 2" key="1">
    <citation type="journal article" date="2018" name="Front. Plant Sci.">
        <title>Red Clover (Trifolium pratense) and Zigzag Clover (T. medium) - A Picture of Genomic Similarities and Differences.</title>
        <authorList>
            <person name="Dluhosova J."/>
            <person name="Istvanek J."/>
            <person name="Nedelnik J."/>
            <person name="Repkova J."/>
        </authorList>
    </citation>
    <scope>NUCLEOTIDE SEQUENCE [LARGE SCALE GENOMIC DNA]</scope>
    <source>
        <strain evidence="2">cv. 10/8</strain>
        <tissue evidence="1">Leaf</tissue>
    </source>
</reference>
<evidence type="ECO:0008006" key="3">
    <source>
        <dbReference type="Google" id="ProtNLM"/>
    </source>
</evidence>
<comment type="caution">
    <text evidence="1">The sequence shown here is derived from an EMBL/GenBank/DDBJ whole genome shotgun (WGS) entry which is preliminary data.</text>
</comment>
<dbReference type="AlphaFoldDB" id="A0A392NTX5"/>
<protein>
    <recommendedName>
        <fullName evidence="3">Reverse transcriptase domain-containing protein</fullName>
    </recommendedName>
</protein>
<name>A0A392NTX5_9FABA</name>
<gene>
    <name evidence="1" type="ORF">A2U01_0024319</name>
</gene>
<dbReference type="PANTHER" id="PTHR33067">
    <property type="entry name" value="RNA-DIRECTED DNA POLYMERASE-RELATED"/>
    <property type="match status" value="1"/>
</dbReference>
<evidence type="ECO:0000313" key="2">
    <source>
        <dbReference type="Proteomes" id="UP000265520"/>
    </source>
</evidence>
<dbReference type="PANTHER" id="PTHR33067:SF9">
    <property type="entry name" value="RNA-DIRECTED DNA POLYMERASE"/>
    <property type="match status" value="1"/>
</dbReference>
<organism evidence="1 2">
    <name type="scientific">Trifolium medium</name>
    <dbReference type="NCBI Taxonomy" id="97028"/>
    <lineage>
        <taxon>Eukaryota</taxon>
        <taxon>Viridiplantae</taxon>
        <taxon>Streptophyta</taxon>
        <taxon>Embryophyta</taxon>
        <taxon>Tracheophyta</taxon>
        <taxon>Spermatophyta</taxon>
        <taxon>Magnoliopsida</taxon>
        <taxon>eudicotyledons</taxon>
        <taxon>Gunneridae</taxon>
        <taxon>Pentapetalae</taxon>
        <taxon>rosids</taxon>
        <taxon>fabids</taxon>
        <taxon>Fabales</taxon>
        <taxon>Fabaceae</taxon>
        <taxon>Papilionoideae</taxon>
        <taxon>50 kb inversion clade</taxon>
        <taxon>NPAAA clade</taxon>
        <taxon>Hologalegina</taxon>
        <taxon>IRL clade</taxon>
        <taxon>Trifolieae</taxon>
        <taxon>Trifolium</taxon>
    </lineage>
</organism>
<dbReference type="InterPro" id="IPR021109">
    <property type="entry name" value="Peptidase_aspartic_dom_sf"/>
</dbReference>